<feature type="transmembrane region" description="Helical" evidence="20">
    <location>
        <begin position="12"/>
        <end position="31"/>
    </location>
</feature>
<dbReference type="PANTHER" id="PTHR33751">
    <property type="entry name" value="CBB3-TYPE CYTOCHROME C OXIDASE SUBUNIT FIXP"/>
    <property type="match status" value="1"/>
</dbReference>
<keyword evidence="12 19" id="KW-0375">Hydrogen ion transport</keyword>
<evidence type="ECO:0000256" key="1">
    <source>
        <dbReference type="ARBA" id="ARBA00004533"/>
    </source>
</evidence>
<keyword evidence="8 19" id="KW-0679">Respiratory chain</keyword>
<keyword evidence="14 20" id="KW-1133">Transmembrane helix</keyword>
<keyword evidence="7 19" id="KW-0349">Heme</keyword>
<evidence type="ECO:0000256" key="16">
    <source>
        <dbReference type="ARBA" id="ARBA00023004"/>
    </source>
</evidence>
<evidence type="ECO:0000256" key="6">
    <source>
        <dbReference type="ARBA" id="ARBA00022519"/>
    </source>
</evidence>
<dbReference type="PROSITE" id="PS51007">
    <property type="entry name" value="CYTC"/>
    <property type="match status" value="1"/>
</dbReference>
<keyword evidence="17 19" id="KW-0406">Ion transport</keyword>
<dbReference type="SUPFAM" id="SSF46626">
    <property type="entry name" value="Cytochrome c"/>
    <property type="match status" value="2"/>
</dbReference>
<keyword evidence="6 19" id="KW-0997">Cell inner membrane</keyword>
<keyword evidence="4 19" id="KW-0813">Transport</keyword>
<dbReference type="InterPro" id="IPR008168">
    <property type="entry name" value="Cyt_C_IC"/>
</dbReference>
<evidence type="ECO:0000256" key="4">
    <source>
        <dbReference type="ARBA" id="ARBA00022448"/>
    </source>
</evidence>
<keyword evidence="11" id="KW-0677">Repeat</keyword>
<comment type="subcellular location">
    <subcellularLocation>
        <location evidence="1 19">Cell inner membrane</location>
    </subcellularLocation>
</comment>
<evidence type="ECO:0000256" key="9">
    <source>
        <dbReference type="ARBA" id="ARBA00022692"/>
    </source>
</evidence>
<dbReference type="RefSeq" id="WP_371437922.1">
    <property type="nucleotide sequence ID" value="NZ_JBHSRS010000013.1"/>
</dbReference>
<evidence type="ECO:0000259" key="21">
    <source>
        <dbReference type="PROSITE" id="PS51007"/>
    </source>
</evidence>
<dbReference type="EMBL" id="JBHSRS010000013">
    <property type="protein sequence ID" value="MFC6280430.1"/>
    <property type="molecule type" value="Genomic_DNA"/>
</dbReference>
<name>A0ABW1TUC1_9BURK</name>
<dbReference type="Pfam" id="PF14715">
    <property type="entry name" value="FixP_N"/>
    <property type="match status" value="1"/>
</dbReference>
<evidence type="ECO:0000313" key="23">
    <source>
        <dbReference type="Proteomes" id="UP001596270"/>
    </source>
</evidence>
<evidence type="ECO:0000313" key="22">
    <source>
        <dbReference type="EMBL" id="MFC6280430.1"/>
    </source>
</evidence>
<dbReference type="Gene3D" id="1.10.760.10">
    <property type="entry name" value="Cytochrome c-like domain"/>
    <property type="match status" value="2"/>
</dbReference>
<evidence type="ECO:0000256" key="8">
    <source>
        <dbReference type="ARBA" id="ARBA00022660"/>
    </source>
</evidence>
<evidence type="ECO:0000256" key="11">
    <source>
        <dbReference type="ARBA" id="ARBA00022737"/>
    </source>
</evidence>
<dbReference type="PANTHER" id="PTHR33751:SF1">
    <property type="entry name" value="CBB3-TYPE CYTOCHROME C OXIDASE SUBUNIT FIXP"/>
    <property type="match status" value="1"/>
</dbReference>
<dbReference type="InterPro" id="IPR032858">
    <property type="entry name" value="CcoP_N"/>
</dbReference>
<keyword evidence="10 19" id="KW-0479">Metal-binding</keyword>
<keyword evidence="5 19" id="KW-1003">Cell membrane</keyword>
<keyword evidence="15 19" id="KW-0560">Oxidoreductase</keyword>
<evidence type="ECO:0000256" key="20">
    <source>
        <dbReference type="SAM" id="Phobius"/>
    </source>
</evidence>
<comment type="function">
    <text evidence="19">C-type cytochrome. Part of the cbb3-type cytochrome c oxidase complex.</text>
</comment>
<protein>
    <recommendedName>
        <fullName evidence="19">Cbb3-type cytochrome c oxidase subunit</fullName>
    </recommendedName>
</protein>
<dbReference type="Proteomes" id="UP001596270">
    <property type="component" value="Unassembled WGS sequence"/>
</dbReference>
<keyword evidence="18 19" id="KW-0472">Membrane</keyword>
<evidence type="ECO:0000256" key="5">
    <source>
        <dbReference type="ARBA" id="ARBA00022475"/>
    </source>
</evidence>
<evidence type="ECO:0000256" key="15">
    <source>
        <dbReference type="ARBA" id="ARBA00023002"/>
    </source>
</evidence>
<dbReference type="Pfam" id="PF13442">
    <property type="entry name" value="Cytochrome_CBB3"/>
    <property type="match status" value="2"/>
</dbReference>
<keyword evidence="13 19" id="KW-0249">Electron transport</keyword>
<comment type="similarity">
    <text evidence="3 19">Belongs to the CcoP / FixP family.</text>
</comment>
<evidence type="ECO:0000256" key="17">
    <source>
        <dbReference type="ARBA" id="ARBA00023065"/>
    </source>
</evidence>
<feature type="domain" description="Cytochrome c" evidence="21">
    <location>
        <begin position="134"/>
        <end position="303"/>
    </location>
</feature>
<evidence type="ECO:0000256" key="19">
    <source>
        <dbReference type="PIRNR" id="PIRNR000006"/>
    </source>
</evidence>
<gene>
    <name evidence="22" type="primary">ccoP</name>
    <name evidence="22" type="ORF">ACFQND_04215</name>
</gene>
<comment type="subunit">
    <text evidence="19">Component of the cbb3-type cytochrome c oxidase.</text>
</comment>
<organism evidence="22 23">
    <name type="scientific">Polaromonas aquatica</name>
    <dbReference type="NCBI Taxonomy" id="332657"/>
    <lineage>
        <taxon>Bacteria</taxon>
        <taxon>Pseudomonadati</taxon>
        <taxon>Pseudomonadota</taxon>
        <taxon>Betaproteobacteria</taxon>
        <taxon>Burkholderiales</taxon>
        <taxon>Comamonadaceae</taxon>
        <taxon>Polaromonas</taxon>
    </lineage>
</organism>
<keyword evidence="9 20" id="KW-0812">Transmembrane</keyword>
<dbReference type="InterPro" id="IPR009056">
    <property type="entry name" value="Cyt_c-like_dom"/>
</dbReference>
<comment type="cofactor">
    <cofactor evidence="19">
        <name>heme c</name>
        <dbReference type="ChEBI" id="CHEBI:61717"/>
    </cofactor>
    <text evidence="19">Binds 2 heme C groups per subunit.</text>
</comment>
<evidence type="ECO:0000256" key="2">
    <source>
        <dbReference type="ARBA" id="ARBA00004673"/>
    </source>
</evidence>
<dbReference type="InterPro" id="IPR038414">
    <property type="entry name" value="CcoP_N_sf"/>
</dbReference>
<dbReference type="PRINTS" id="PR00605">
    <property type="entry name" value="CYTCHROMECIC"/>
</dbReference>
<evidence type="ECO:0000256" key="7">
    <source>
        <dbReference type="ARBA" id="ARBA00022617"/>
    </source>
</evidence>
<evidence type="ECO:0000256" key="10">
    <source>
        <dbReference type="ARBA" id="ARBA00022723"/>
    </source>
</evidence>
<keyword evidence="23" id="KW-1185">Reference proteome</keyword>
<dbReference type="Gene3D" id="6.10.280.130">
    <property type="match status" value="1"/>
</dbReference>
<comment type="caution">
    <text evidence="22">The sequence shown here is derived from an EMBL/GenBank/DDBJ whole genome shotgun (WGS) entry which is preliminary data.</text>
</comment>
<evidence type="ECO:0000256" key="12">
    <source>
        <dbReference type="ARBA" id="ARBA00022781"/>
    </source>
</evidence>
<evidence type="ECO:0000256" key="13">
    <source>
        <dbReference type="ARBA" id="ARBA00022982"/>
    </source>
</evidence>
<proteinExistence type="inferred from homology"/>
<dbReference type="PIRSF" id="PIRSF000006">
    <property type="entry name" value="Cbb3-Cox_fixP"/>
    <property type="match status" value="1"/>
</dbReference>
<evidence type="ECO:0000256" key="18">
    <source>
        <dbReference type="ARBA" id="ARBA00023136"/>
    </source>
</evidence>
<sequence length="316" mass="33776">MSDFTNGFWPWYVAAISLVSILACALLLWLAGKATVKVQAGQSNDNTTGHVWDGDLRELNNPLPRWWMWLFILTVVFALGYLAIFPGLGSFKGLLNWSADSEHSQDVTQFRAEVAPLYAGFSAQPVEALVKDARALAVGERLFMNNCAQCHGSDARGSKSYPNLTNANTAWLGERSAAHIVQTVTNGRTGVMPPMAEAVGGEAQMSELANYVLSLSGSPHNEIKAFSGKARFSACAACHGIDGKGNKTLGAPNLTDDYWLHGWGEAAIVNMIKNGKTNVMPAQAPKLTADQIHVVAAYVLSLSGSSFPAPAATPKP</sequence>
<evidence type="ECO:0000256" key="14">
    <source>
        <dbReference type="ARBA" id="ARBA00022989"/>
    </source>
</evidence>
<accession>A0ABW1TUC1</accession>
<evidence type="ECO:0000256" key="3">
    <source>
        <dbReference type="ARBA" id="ARBA00006113"/>
    </source>
</evidence>
<dbReference type="InterPro" id="IPR004678">
    <property type="entry name" value="Cyt_c_oxidase_cbb3_su3"/>
</dbReference>
<keyword evidence="16 19" id="KW-0408">Iron</keyword>
<comment type="pathway">
    <text evidence="2 19">Energy metabolism; oxidative phosphorylation.</text>
</comment>
<feature type="transmembrane region" description="Helical" evidence="20">
    <location>
        <begin position="66"/>
        <end position="88"/>
    </location>
</feature>
<reference evidence="23" key="1">
    <citation type="journal article" date="2019" name="Int. J. Syst. Evol. Microbiol.">
        <title>The Global Catalogue of Microorganisms (GCM) 10K type strain sequencing project: providing services to taxonomists for standard genome sequencing and annotation.</title>
        <authorList>
            <consortium name="The Broad Institute Genomics Platform"/>
            <consortium name="The Broad Institute Genome Sequencing Center for Infectious Disease"/>
            <person name="Wu L."/>
            <person name="Ma J."/>
        </authorList>
    </citation>
    <scope>NUCLEOTIDE SEQUENCE [LARGE SCALE GENOMIC DNA]</scope>
    <source>
        <strain evidence="23">CCUG 39402</strain>
    </source>
</reference>
<dbReference type="InterPro" id="IPR036909">
    <property type="entry name" value="Cyt_c-like_dom_sf"/>
</dbReference>
<dbReference type="InterPro" id="IPR050597">
    <property type="entry name" value="Cytochrome_c_Oxidase_Subunit"/>
</dbReference>
<dbReference type="NCBIfam" id="TIGR00782">
    <property type="entry name" value="ccoP"/>
    <property type="match status" value="1"/>
</dbReference>